<evidence type="ECO:0000256" key="2">
    <source>
        <dbReference type="ARBA" id="ARBA00007780"/>
    </source>
</evidence>
<keyword evidence="14" id="KW-0496">Mitochondrion</keyword>
<organism evidence="21 22">
    <name type="scientific">Oryzias melastigma</name>
    <name type="common">Marine medaka</name>
    <dbReference type="NCBI Taxonomy" id="30732"/>
    <lineage>
        <taxon>Eukaryota</taxon>
        <taxon>Metazoa</taxon>
        <taxon>Chordata</taxon>
        <taxon>Craniata</taxon>
        <taxon>Vertebrata</taxon>
        <taxon>Euteleostomi</taxon>
        <taxon>Actinopterygii</taxon>
        <taxon>Neopterygii</taxon>
        <taxon>Teleostei</taxon>
        <taxon>Neoteleostei</taxon>
        <taxon>Acanthomorphata</taxon>
        <taxon>Ovalentaria</taxon>
        <taxon>Atherinomorphae</taxon>
        <taxon>Beloniformes</taxon>
        <taxon>Adrianichthyidae</taxon>
        <taxon>Oryziinae</taxon>
        <taxon>Oryzias</taxon>
    </lineage>
</organism>
<evidence type="ECO:0000256" key="19">
    <source>
        <dbReference type="ARBA" id="ARBA00049964"/>
    </source>
</evidence>
<evidence type="ECO:0000256" key="1">
    <source>
        <dbReference type="ARBA" id="ARBA00004294"/>
    </source>
</evidence>
<evidence type="ECO:0000256" key="6">
    <source>
        <dbReference type="ARBA" id="ARBA00022553"/>
    </source>
</evidence>
<keyword evidence="3" id="KW-0813">Transport</keyword>
<evidence type="ECO:0000256" key="16">
    <source>
        <dbReference type="ARBA" id="ARBA00024167"/>
    </source>
</evidence>
<comment type="subunit">
    <text evidence="18">Interacts with ARMC12 in a TBC1D21-dependent manner. Interacts with MISFA.</text>
</comment>
<sequence length="130" mass="14412">MAVPPAYSDLQKSFKNIFNKTFVYGNFATSGSNITDMGKSGGYLETKYKLNKLGLSFSKKWNTDNLLTKKITMEDQLTKGLNLGLGMSFVPNTGKKSAKLKIGYKQNNMNLDFGYTLTLSQGVKLTLCKN</sequence>
<name>A0A3B3DGP8_ORYME</name>
<keyword evidence="9" id="KW-1000">Mitochondrion outer membrane</keyword>
<evidence type="ECO:0000256" key="10">
    <source>
        <dbReference type="ARBA" id="ARBA00022843"/>
    </source>
</evidence>
<keyword evidence="12" id="KW-0406">Ion transport</keyword>
<evidence type="ECO:0000256" key="8">
    <source>
        <dbReference type="ARBA" id="ARBA00022741"/>
    </source>
</evidence>
<keyword evidence="11" id="KW-0007">Acetylation</keyword>
<dbReference type="Gene3D" id="2.40.160.10">
    <property type="entry name" value="Porin"/>
    <property type="match status" value="1"/>
</dbReference>
<dbReference type="Pfam" id="PF01459">
    <property type="entry name" value="Porin_3"/>
    <property type="match status" value="1"/>
</dbReference>
<keyword evidence="15" id="KW-0472">Membrane</keyword>
<keyword evidence="5" id="KW-1017">Isopeptide bond</keyword>
<dbReference type="STRING" id="30732.ENSOMEP00000029056"/>
<keyword evidence="10" id="KW-0832">Ubl conjugation</keyword>
<evidence type="ECO:0000256" key="7">
    <source>
        <dbReference type="ARBA" id="ARBA00022692"/>
    </source>
</evidence>
<keyword evidence="6" id="KW-0597">Phosphoprotein</keyword>
<dbReference type="GO" id="GO:0015288">
    <property type="term" value="F:porin activity"/>
    <property type="evidence" value="ECO:0007669"/>
    <property type="project" value="UniProtKB-KW"/>
</dbReference>
<evidence type="ECO:0000256" key="13">
    <source>
        <dbReference type="ARBA" id="ARBA00023114"/>
    </source>
</evidence>
<comment type="catalytic activity">
    <reaction evidence="16">
        <text>chloride(in) = chloride(out)</text>
        <dbReference type="Rhea" id="RHEA:29823"/>
        <dbReference type="ChEBI" id="CHEBI:17996"/>
    </reaction>
</comment>
<proteinExistence type="inferred from homology"/>
<dbReference type="InterPro" id="IPR001925">
    <property type="entry name" value="Porin_Euk"/>
</dbReference>
<comment type="function">
    <text evidence="19">Non-selective voltage-gated ion channel that mediates the transport of anions and cations through the mitochondrion outer membrane and plasma membrane. Forms a high-conducting channel with a stable open state and a voltage-induced closure with a mild preference for anions over cations. Involved in male fertility and sperm mitochondrial sheath formation.</text>
</comment>
<dbReference type="OMA" id="TEIAWEN"/>
<reference evidence="21" key="2">
    <citation type="submission" date="2025-09" db="UniProtKB">
        <authorList>
            <consortium name="Ensembl"/>
        </authorList>
    </citation>
    <scope>IDENTIFICATION</scope>
</reference>
<keyword evidence="8" id="KW-0547">Nucleotide-binding</keyword>
<evidence type="ECO:0000256" key="15">
    <source>
        <dbReference type="ARBA" id="ARBA00023136"/>
    </source>
</evidence>
<evidence type="ECO:0000256" key="9">
    <source>
        <dbReference type="ARBA" id="ARBA00022787"/>
    </source>
</evidence>
<dbReference type="PANTHER" id="PTHR11743">
    <property type="entry name" value="VOLTAGE-DEPENDENT ANION-SELECTIVE CHANNEL"/>
    <property type="match status" value="1"/>
</dbReference>
<dbReference type="PANTHER" id="PTHR11743:SF28">
    <property type="entry name" value="VOLTAGE-DEPENDENT ANION-SELECTIVE CHANNEL PROTEIN 3"/>
    <property type="match status" value="1"/>
</dbReference>
<comment type="catalytic activity">
    <reaction evidence="17">
        <text>K(+)(in) = K(+)(out)</text>
        <dbReference type="Rhea" id="RHEA:29463"/>
        <dbReference type="ChEBI" id="CHEBI:29103"/>
    </reaction>
</comment>
<keyword evidence="7" id="KW-0812">Transmembrane</keyword>
<keyword evidence="13" id="KW-0626">Porin</keyword>
<evidence type="ECO:0000256" key="20">
    <source>
        <dbReference type="ARBA" id="ARBA00050036"/>
    </source>
</evidence>
<dbReference type="GeneTree" id="ENSGT00950000182869"/>
<comment type="subcellular location">
    <subcellularLocation>
        <location evidence="1">Mitochondrion outer membrane</location>
    </subcellularLocation>
</comment>
<reference evidence="21" key="1">
    <citation type="submission" date="2025-08" db="UniProtKB">
        <authorList>
            <consortium name="Ensembl"/>
        </authorList>
    </citation>
    <scope>IDENTIFICATION</scope>
</reference>
<dbReference type="GO" id="GO:0008308">
    <property type="term" value="F:voltage-gated monoatomic anion channel activity"/>
    <property type="evidence" value="ECO:0007669"/>
    <property type="project" value="InterPro"/>
</dbReference>
<evidence type="ECO:0000256" key="4">
    <source>
        <dbReference type="ARBA" id="ARBA00022452"/>
    </source>
</evidence>
<evidence type="ECO:0000313" key="21">
    <source>
        <dbReference type="Ensembl" id="ENSOMEP00000029056.1"/>
    </source>
</evidence>
<keyword evidence="22" id="KW-1185">Reference proteome</keyword>
<comment type="similarity">
    <text evidence="2">Belongs to the eukaryotic mitochondrial porin family.</text>
</comment>
<dbReference type="AlphaFoldDB" id="A0A3B3DGP8"/>
<dbReference type="GO" id="GO:0046930">
    <property type="term" value="C:pore complex"/>
    <property type="evidence" value="ECO:0007669"/>
    <property type="project" value="UniProtKB-KW"/>
</dbReference>
<dbReference type="InterPro" id="IPR027246">
    <property type="entry name" value="Porin_Euk/Tom40"/>
</dbReference>
<evidence type="ECO:0000256" key="3">
    <source>
        <dbReference type="ARBA" id="ARBA00022448"/>
    </source>
</evidence>
<evidence type="ECO:0000256" key="14">
    <source>
        <dbReference type="ARBA" id="ARBA00023128"/>
    </source>
</evidence>
<dbReference type="GO" id="GO:0005741">
    <property type="term" value="C:mitochondrial outer membrane"/>
    <property type="evidence" value="ECO:0007669"/>
    <property type="project" value="UniProtKB-SubCell"/>
</dbReference>
<dbReference type="InterPro" id="IPR023614">
    <property type="entry name" value="Porin_dom_sf"/>
</dbReference>
<dbReference type="Proteomes" id="UP000261560">
    <property type="component" value="Unplaced"/>
</dbReference>
<evidence type="ECO:0000256" key="12">
    <source>
        <dbReference type="ARBA" id="ARBA00023065"/>
    </source>
</evidence>
<keyword evidence="4" id="KW-1134">Transmembrane beta strand</keyword>
<dbReference type="Ensembl" id="ENSOMET00000018196.1">
    <property type="protein sequence ID" value="ENSOMEP00000029056.1"/>
    <property type="gene ID" value="ENSOMEG00000012450.1"/>
</dbReference>
<evidence type="ECO:0000256" key="17">
    <source>
        <dbReference type="ARBA" id="ARBA00034430"/>
    </source>
</evidence>
<dbReference type="PaxDb" id="30732-ENSOMEP00000029056"/>
<dbReference type="GO" id="GO:0000166">
    <property type="term" value="F:nucleotide binding"/>
    <property type="evidence" value="ECO:0007669"/>
    <property type="project" value="UniProtKB-KW"/>
</dbReference>
<evidence type="ECO:0000313" key="22">
    <source>
        <dbReference type="Proteomes" id="UP000261560"/>
    </source>
</evidence>
<evidence type="ECO:0000256" key="5">
    <source>
        <dbReference type="ARBA" id="ARBA00022499"/>
    </source>
</evidence>
<accession>A0A3B3DGP8</accession>
<protein>
    <recommendedName>
        <fullName evidence="20">Non-selective voltage-gated ion channel VDAC3</fullName>
    </recommendedName>
</protein>
<evidence type="ECO:0000256" key="18">
    <source>
        <dbReference type="ARBA" id="ARBA00046980"/>
    </source>
</evidence>
<evidence type="ECO:0000256" key="11">
    <source>
        <dbReference type="ARBA" id="ARBA00022990"/>
    </source>
</evidence>